<accession>A0A4V1ECY7</accession>
<dbReference type="PANTHER" id="PTHR30537">
    <property type="entry name" value="HTH-TYPE TRANSCRIPTIONAL REGULATOR"/>
    <property type="match status" value="1"/>
</dbReference>
<dbReference type="FunFam" id="1.10.10.10:FF:000001">
    <property type="entry name" value="LysR family transcriptional regulator"/>
    <property type="match status" value="1"/>
</dbReference>
<evidence type="ECO:0000259" key="5">
    <source>
        <dbReference type="PROSITE" id="PS50931"/>
    </source>
</evidence>
<dbReference type="EMBL" id="JACHXS010000015">
    <property type="protein sequence ID" value="MBB3224943.1"/>
    <property type="molecule type" value="Genomic_DNA"/>
</dbReference>
<dbReference type="InterPro" id="IPR000847">
    <property type="entry name" value="LysR_HTH_N"/>
</dbReference>
<evidence type="ECO:0000313" key="7">
    <source>
        <dbReference type="EMBL" id="QCP09221.1"/>
    </source>
</evidence>
<dbReference type="GO" id="GO:0003700">
    <property type="term" value="F:DNA-binding transcription factor activity"/>
    <property type="evidence" value="ECO:0007669"/>
    <property type="project" value="InterPro"/>
</dbReference>
<comment type="similarity">
    <text evidence="1">Belongs to the LysR transcriptional regulatory family.</text>
</comment>
<dbReference type="InterPro" id="IPR036388">
    <property type="entry name" value="WH-like_DNA-bd_sf"/>
</dbReference>
<reference evidence="6 9" key="2">
    <citation type="submission" date="2020-08" db="EMBL/GenBank/DDBJ databases">
        <title>Genomic Encyclopedia of Type Strains, Phase III (KMG-III): the genomes of soil and plant-associated and newly described type strains.</title>
        <authorList>
            <person name="Whitman W."/>
        </authorList>
    </citation>
    <scope>NUCLEOTIDE SEQUENCE [LARGE SCALE GENOMIC DNA]</scope>
    <source>
        <strain evidence="6 9">CECT 7753</strain>
    </source>
</reference>
<dbReference type="SUPFAM" id="SSF53850">
    <property type="entry name" value="Periplasmic binding protein-like II"/>
    <property type="match status" value="1"/>
</dbReference>
<proteinExistence type="inferred from homology"/>
<dbReference type="AlphaFoldDB" id="A0A4V1ECY7"/>
<dbReference type="Pfam" id="PF00126">
    <property type="entry name" value="HTH_1"/>
    <property type="match status" value="1"/>
</dbReference>
<dbReference type="Pfam" id="PF03466">
    <property type="entry name" value="LysR_substrate"/>
    <property type="match status" value="1"/>
</dbReference>
<evidence type="ECO:0000313" key="6">
    <source>
        <dbReference type="EMBL" id="MBB3224943.1"/>
    </source>
</evidence>
<organism evidence="6 9">
    <name type="scientific">Pseudoduganella umbonata</name>
    <dbReference type="NCBI Taxonomy" id="864828"/>
    <lineage>
        <taxon>Bacteria</taxon>
        <taxon>Pseudomonadati</taxon>
        <taxon>Pseudomonadota</taxon>
        <taxon>Betaproteobacteria</taxon>
        <taxon>Burkholderiales</taxon>
        <taxon>Oxalobacteraceae</taxon>
        <taxon>Telluria group</taxon>
        <taxon>Pseudoduganella</taxon>
    </lineage>
</organism>
<dbReference type="EMBL" id="CP040017">
    <property type="protein sequence ID" value="QCP09221.1"/>
    <property type="molecule type" value="Genomic_DNA"/>
</dbReference>
<gene>
    <name evidence="7" type="ORF">FCL38_01275</name>
    <name evidence="6" type="ORF">FHS02_005813</name>
</gene>
<protein>
    <submittedName>
        <fullName evidence="6">DNA-binding transcriptional LysR family regulator</fullName>
    </submittedName>
    <submittedName>
        <fullName evidence="7">LysR family transcriptional regulator</fullName>
    </submittedName>
</protein>
<evidence type="ECO:0000256" key="3">
    <source>
        <dbReference type="ARBA" id="ARBA00023125"/>
    </source>
</evidence>
<dbReference type="CDD" id="cd08479">
    <property type="entry name" value="PBP2_CrgA_like_9"/>
    <property type="match status" value="1"/>
</dbReference>
<evidence type="ECO:0000313" key="9">
    <source>
        <dbReference type="Proteomes" id="UP000584325"/>
    </source>
</evidence>
<evidence type="ECO:0000256" key="2">
    <source>
        <dbReference type="ARBA" id="ARBA00023015"/>
    </source>
</evidence>
<dbReference type="InterPro" id="IPR005119">
    <property type="entry name" value="LysR_subst-bd"/>
</dbReference>
<dbReference type="Proteomes" id="UP000584325">
    <property type="component" value="Unassembled WGS sequence"/>
</dbReference>
<keyword evidence="3 6" id="KW-0238">DNA-binding</keyword>
<evidence type="ECO:0000256" key="1">
    <source>
        <dbReference type="ARBA" id="ARBA00009437"/>
    </source>
</evidence>
<dbReference type="PANTHER" id="PTHR30537:SF5">
    <property type="entry name" value="HTH-TYPE TRANSCRIPTIONAL ACTIVATOR TTDR-RELATED"/>
    <property type="match status" value="1"/>
</dbReference>
<sequence>MKNDPTSDMQLFVLIARLGSLSAAARAVDLTPPAATKRLATLESRLGVRLLNRTTRSLSLTSEGETYLQHATRILADVKEMEDLVSQGRAMPRGLLRVNATLNFGRSAIAPLVSEFAKRYPEVEVLVEVTDRPVDLVESGFDLAVRFGDLPDKRLSARRIMSNRRFLCASPAYLESHGTPRELADLAAHRCIIHRQNDDAYGIWRFLHRDHSEVVKVHGMLSSNDGDIVLGWALDGHGILIRSEWDLARYLDSGRLRIVLPDFKLPPADLFVYYPERRNLPLRARVFIDFLADHFKAALDSRSGGVREHLAAGTRSRKTRKQAQE</sequence>
<evidence type="ECO:0000256" key="4">
    <source>
        <dbReference type="ARBA" id="ARBA00023163"/>
    </source>
</evidence>
<dbReference type="Gene3D" id="3.40.190.290">
    <property type="match status" value="1"/>
</dbReference>
<reference evidence="7 8" key="1">
    <citation type="submission" date="2019-05" db="EMBL/GenBank/DDBJ databases">
        <title>Draft Genome Sequences of Six Type Strains of the Genus Massilia.</title>
        <authorList>
            <person name="Miess H."/>
            <person name="Frediansyhah A."/>
            <person name="Gross H."/>
        </authorList>
    </citation>
    <scope>NUCLEOTIDE SEQUENCE [LARGE SCALE GENOMIC DNA]</scope>
    <source>
        <strain evidence="7 8">DSMZ 26121</strain>
    </source>
</reference>
<dbReference type="InterPro" id="IPR058163">
    <property type="entry name" value="LysR-type_TF_proteobact-type"/>
</dbReference>
<dbReference type="OrthoDB" id="9786526at2"/>
<dbReference type="PROSITE" id="PS50931">
    <property type="entry name" value="HTH_LYSR"/>
    <property type="match status" value="1"/>
</dbReference>
<dbReference type="Gene3D" id="1.10.10.10">
    <property type="entry name" value="Winged helix-like DNA-binding domain superfamily/Winged helix DNA-binding domain"/>
    <property type="match status" value="1"/>
</dbReference>
<dbReference type="GO" id="GO:0003677">
    <property type="term" value="F:DNA binding"/>
    <property type="evidence" value="ECO:0007669"/>
    <property type="project" value="UniProtKB-KW"/>
</dbReference>
<feature type="domain" description="HTH lysR-type" evidence="5">
    <location>
        <begin position="4"/>
        <end position="61"/>
    </location>
</feature>
<keyword evidence="2" id="KW-0805">Transcription regulation</keyword>
<evidence type="ECO:0000313" key="8">
    <source>
        <dbReference type="Proteomes" id="UP000298763"/>
    </source>
</evidence>
<dbReference type="FunFam" id="3.40.190.290:FF:000001">
    <property type="entry name" value="Transcriptional regulator, LysR family"/>
    <property type="match status" value="1"/>
</dbReference>
<name>A0A4V1ECY7_9BURK</name>
<dbReference type="InterPro" id="IPR036390">
    <property type="entry name" value="WH_DNA-bd_sf"/>
</dbReference>
<dbReference type="Proteomes" id="UP000298763">
    <property type="component" value="Chromosome"/>
</dbReference>
<keyword evidence="8" id="KW-1185">Reference proteome</keyword>
<keyword evidence="4" id="KW-0804">Transcription</keyword>
<dbReference type="SUPFAM" id="SSF46785">
    <property type="entry name" value="Winged helix' DNA-binding domain"/>
    <property type="match status" value="1"/>
</dbReference>